<evidence type="ECO:0000259" key="1">
    <source>
        <dbReference type="PROSITE" id="PS51186"/>
    </source>
</evidence>
<dbReference type="AlphaFoldDB" id="A0A5C1EAS2"/>
<dbReference type="Proteomes" id="UP000323671">
    <property type="component" value="Chromosome"/>
</dbReference>
<dbReference type="Pfam" id="PF00583">
    <property type="entry name" value="Acetyltransf_1"/>
    <property type="match status" value="1"/>
</dbReference>
<dbReference type="RefSeq" id="WP_149425848.1">
    <property type="nucleotide sequence ID" value="NZ_CP022579.1"/>
</dbReference>
<dbReference type="Gene3D" id="3.40.630.30">
    <property type="match status" value="1"/>
</dbReference>
<dbReference type="Pfam" id="PF09719">
    <property type="entry name" value="C_GCAxxG_C_C"/>
    <property type="match status" value="1"/>
</dbReference>
<dbReference type="InterPro" id="IPR010181">
    <property type="entry name" value="CGCAxxGCC_motif"/>
</dbReference>
<accession>A0A5C1EAS2</accession>
<dbReference type="InterPro" id="IPR016181">
    <property type="entry name" value="Acyl_CoA_acyltransferase"/>
</dbReference>
<evidence type="ECO:0000313" key="2">
    <source>
        <dbReference type="EMBL" id="QEL65744.1"/>
    </source>
</evidence>
<sequence length="325" mass="34463">MWELRPAREEEVASVAALFDLCCNLPARAVPQDGDVILVAARNAHLAAAICFRPLDAHHGWIYGLAVRPGFRKRRLARKLYQHVLDAAGQRGLTHLYATASVGSSYFQTLGFAIGEPTALPASLNQALDESGFHQSEAIVLHQPLLQPEGISPAGEATALFDAGYFCAESVLLATARATGLDEPGLARLATGFCTGMAHTWNTCGALSGGVLAINLACGRDQPGESVSTNFQAVQRLHQEFTSACGGCRCSELNGFDLSTSAGRHAWAQDGGHAQCREYVAIAARLATAVIREARQEDEARGGLMNLFPPGDESEAAAAYVPHPA</sequence>
<organism evidence="2 3">
    <name type="scientific">Oryzomicrobium terrae</name>
    <dbReference type="NCBI Taxonomy" id="1735038"/>
    <lineage>
        <taxon>Bacteria</taxon>
        <taxon>Pseudomonadati</taxon>
        <taxon>Pseudomonadota</taxon>
        <taxon>Betaproteobacteria</taxon>
        <taxon>Rhodocyclales</taxon>
        <taxon>Rhodocyclaceae</taxon>
        <taxon>Oryzomicrobium</taxon>
    </lineage>
</organism>
<dbReference type="KEGG" id="otr:OTERR_22680"/>
<reference evidence="2 3" key="1">
    <citation type="submission" date="2017-07" db="EMBL/GenBank/DDBJ databases">
        <title>Complete genome sequence of Oryzomicrobium terrae TPP412.</title>
        <authorList>
            <person name="Chiu L.-W."/>
            <person name="Lo K.-J."/>
            <person name="Tsai Y.-M."/>
            <person name="Lin S.-S."/>
            <person name="Kuo C.-H."/>
            <person name="Liu C.-T."/>
        </authorList>
    </citation>
    <scope>NUCLEOTIDE SEQUENCE [LARGE SCALE GENOMIC DNA]</scope>
    <source>
        <strain evidence="2 3">TPP412</strain>
    </source>
</reference>
<name>A0A5C1EAS2_9RHOO</name>
<dbReference type="GO" id="GO:0016747">
    <property type="term" value="F:acyltransferase activity, transferring groups other than amino-acyl groups"/>
    <property type="evidence" value="ECO:0007669"/>
    <property type="project" value="InterPro"/>
</dbReference>
<dbReference type="EMBL" id="CP022579">
    <property type="protein sequence ID" value="QEL65744.1"/>
    <property type="molecule type" value="Genomic_DNA"/>
</dbReference>
<keyword evidence="3" id="KW-1185">Reference proteome</keyword>
<evidence type="ECO:0000313" key="3">
    <source>
        <dbReference type="Proteomes" id="UP000323671"/>
    </source>
</evidence>
<dbReference type="SUPFAM" id="SSF55729">
    <property type="entry name" value="Acyl-CoA N-acyltransferases (Nat)"/>
    <property type="match status" value="1"/>
</dbReference>
<dbReference type="InterPro" id="IPR000182">
    <property type="entry name" value="GNAT_dom"/>
</dbReference>
<gene>
    <name evidence="2" type="ORF">OTERR_22680</name>
</gene>
<dbReference type="NCBIfam" id="TIGR01909">
    <property type="entry name" value="C_GCAxxG_C_C"/>
    <property type="match status" value="1"/>
</dbReference>
<dbReference type="PROSITE" id="PS51186">
    <property type="entry name" value="GNAT"/>
    <property type="match status" value="1"/>
</dbReference>
<proteinExistence type="predicted"/>
<dbReference type="CDD" id="cd04301">
    <property type="entry name" value="NAT_SF"/>
    <property type="match status" value="1"/>
</dbReference>
<protein>
    <recommendedName>
        <fullName evidence="1">N-acetyltransferase domain-containing protein</fullName>
    </recommendedName>
</protein>
<feature type="domain" description="N-acetyltransferase" evidence="1">
    <location>
        <begin position="1"/>
        <end position="129"/>
    </location>
</feature>